<dbReference type="EMBL" id="JAMQBK010000044">
    <property type="protein sequence ID" value="MCM2372308.1"/>
    <property type="molecule type" value="Genomic_DNA"/>
</dbReference>
<keyword evidence="1" id="KW-0812">Transmembrane</keyword>
<keyword evidence="1" id="KW-1133">Transmembrane helix</keyword>
<name>A0ABT0U7B8_9BACT</name>
<dbReference type="Proteomes" id="UP001202961">
    <property type="component" value="Unassembled WGS sequence"/>
</dbReference>
<comment type="caution">
    <text evidence="2">The sequence shown here is derived from an EMBL/GenBank/DDBJ whole genome shotgun (WGS) entry which is preliminary data.</text>
</comment>
<protein>
    <submittedName>
        <fullName evidence="2">Uncharacterized protein</fullName>
    </submittedName>
</protein>
<gene>
    <name evidence="2" type="ORF">NB063_17005</name>
</gene>
<proteinExistence type="predicted"/>
<evidence type="ECO:0000313" key="3">
    <source>
        <dbReference type="Proteomes" id="UP001202961"/>
    </source>
</evidence>
<evidence type="ECO:0000256" key="1">
    <source>
        <dbReference type="SAM" id="Phobius"/>
    </source>
</evidence>
<feature type="transmembrane region" description="Helical" evidence="1">
    <location>
        <begin position="21"/>
        <end position="39"/>
    </location>
</feature>
<keyword evidence="1" id="KW-0472">Membrane</keyword>
<evidence type="ECO:0000313" key="2">
    <source>
        <dbReference type="EMBL" id="MCM2372308.1"/>
    </source>
</evidence>
<reference evidence="2 3" key="1">
    <citation type="journal article" date="2022" name="Syst. Appl. Microbiol.">
        <title>Rhodopirellula aestuarii sp. nov., a novel member of the genus Rhodopirellula isolated from brackish sediments collected in the Tagus River estuary, Portugal.</title>
        <authorList>
            <person name="Vitorino I.R."/>
            <person name="Klimek D."/>
            <person name="Calusinska M."/>
            <person name="Lobo-da-Cunha A."/>
            <person name="Vasconcelos V."/>
            <person name="Lage O.M."/>
        </authorList>
    </citation>
    <scope>NUCLEOTIDE SEQUENCE [LARGE SCALE GENOMIC DNA]</scope>
    <source>
        <strain evidence="2 3">ICT_H3.1</strain>
    </source>
</reference>
<sequence length="48" mass="5600">MTAVSRTETKRPLSVPLVPRAYLIAVWLWLLVCLLFPTWTGKSHRYDI</sequence>
<keyword evidence="3" id="KW-1185">Reference proteome</keyword>
<accession>A0ABT0U7B8</accession>
<organism evidence="2 3">
    <name type="scientific">Aporhodopirellula aestuarii</name>
    <dbReference type="NCBI Taxonomy" id="2950107"/>
    <lineage>
        <taxon>Bacteria</taxon>
        <taxon>Pseudomonadati</taxon>
        <taxon>Planctomycetota</taxon>
        <taxon>Planctomycetia</taxon>
        <taxon>Pirellulales</taxon>
        <taxon>Pirellulaceae</taxon>
        <taxon>Aporhodopirellula</taxon>
    </lineage>
</organism>
<dbReference type="RefSeq" id="WP_250929943.1">
    <property type="nucleotide sequence ID" value="NZ_JAMQBK010000044.1"/>
</dbReference>